<protein>
    <submittedName>
        <fullName evidence="1">Uncharacterized protein</fullName>
    </submittedName>
</protein>
<name>A0AAE1YZR3_9LAMI</name>
<gene>
    <name evidence="1" type="ORF">Salat_0212400</name>
</gene>
<evidence type="ECO:0000313" key="2">
    <source>
        <dbReference type="Proteomes" id="UP001293254"/>
    </source>
</evidence>
<organism evidence="1 2">
    <name type="scientific">Sesamum alatum</name>
    <dbReference type="NCBI Taxonomy" id="300844"/>
    <lineage>
        <taxon>Eukaryota</taxon>
        <taxon>Viridiplantae</taxon>
        <taxon>Streptophyta</taxon>
        <taxon>Embryophyta</taxon>
        <taxon>Tracheophyta</taxon>
        <taxon>Spermatophyta</taxon>
        <taxon>Magnoliopsida</taxon>
        <taxon>eudicotyledons</taxon>
        <taxon>Gunneridae</taxon>
        <taxon>Pentapetalae</taxon>
        <taxon>asterids</taxon>
        <taxon>lamiids</taxon>
        <taxon>Lamiales</taxon>
        <taxon>Pedaliaceae</taxon>
        <taxon>Sesamum</taxon>
    </lineage>
</organism>
<keyword evidence="2" id="KW-1185">Reference proteome</keyword>
<comment type="caution">
    <text evidence="1">The sequence shown here is derived from an EMBL/GenBank/DDBJ whole genome shotgun (WGS) entry which is preliminary data.</text>
</comment>
<reference evidence="1" key="2">
    <citation type="journal article" date="2024" name="Plant">
        <title>Genomic evolution and insights into agronomic trait innovations of Sesamum species.</title>
        <authorList>
            <person name="Miao H."/>
            <person name="Wang L."/>
            <person name="Qu L."/>
            <person name="Liu H."/>
            <person name="Sun Y."/>
            <person name="Le M."/>
            <person name="Wang Q."/>
            <person name="Wei S."/>
            <person name="Zheng Y."/>
            <person name="Lin W."/>
            <person name="Duan Y."/>
            <person name="Cao H."/>
            <person name="Xiong S."/>
            <person name="Wang X."/>
            <person name="Wei L."/>
            <person name="Li C."/>
            <person name="Ma Q."/>
            <person name="Ju M."/>
            <person name="Zhao R."/>
            <person name="Li G."/>
            <person name="Mu C."/>
            <person name="Tian Q."/>
            <person name="Mei H."/>
            <person name="Zhang T."/>
            <person name="Gao T."/>
            <person name="Zhang H."/>
        </authorList>
    </citation>
    <scope>NUCLEOTIDE SEQUENCE</scope>
    <source>
        <strain evidence="1">3651</strain>
    </source>
</reference>
<sequence>MEVCSPTENGGIFAGENGGMFTGRNGGPRSPPEMDVAVHLPQVVGQWRSPFVAVRLPQVVGQWLGFLCLPFAVCGSPLAVRSSPFSILRSSFAGFGGRLLAGFGEKLGHSHDFGGWILGVDFGVFG</sequence>
<dbReference type="AlphaFoldDB" id="A0AAE1YZR3"/>
<reference evidence="1" key="1">
    <citation type="submission" date="2020-06" db="EMBL/GenBank/DDBJ databases">
        <authorList>
            <person name="Li T."/>
            <person name="Hu X."/>
            <person name="Zhang T."/>
            <person name="Song X."/>
            <person name="Zhang H."/>
            <person name="Dai N."/>
            <person name="Sheng W."/>
            <person name="Hou X."/>
            <person name="Wei L."/>
        </authorList>
    </citation>
    <scope>NUCLEOTIDE SEQUENCE</scope>
    <source>
        <strain evidence="1">3651</strain>
        <tissue evidence="1">Leaf</tissue>
    </source>
</reference>
<proteinExistence type="predicted"/>
<dbReference type="EMBL" id="JACGWO010000001">
    <property type="protein sequence ID" value="KAK4438778.1"/>
    <property type="molecule type" value="Genomic_DNA"/>
</dbReference>
<accession>A0AAE1YZR3</accession>
<evidence type="ECO:0000313" key="1">
    <source>
        <dbReference type="EMBL" id="KAK4438778.1"/>
    </source>
</evidence>
<dbReference type="Proteomes" id="UP001293254">
    <property type="component" value="Unassembled WGS sequence"/>
</dbReference>